<evidence type="ECO:0008006" key="5">
    <source>
        <dbReference type="Google" id="ProtNLM"/>
    </source>
</evidence>
<reference evidence="3" key="1">
    <citation type="journal article" date="2014" name="Int. J. Syst. Evol. Microbiol.">
        <title>Complete genome sequence of Corynebacterium casei LMG S-19264T (=DSM 44701T), isolated from a smear-ripened cheese.</title>
        <authorList>
            <consortium name="US DOE Joint Genome Institute (JGI-PGF)"/>
            <person name="Walter F."/>
            <person name="Albersmeier A."/>
            <person name="Kalinowski J."/>
            <person name="Ruckert C."/>
        </authorList>
    </citation>
    <scope>NUCLEOTIDE SEQUENCE</scope>
    <source>
        <strain evidence="3">KCTC 32513</strain>
    </source>
</reference>
<dbReference type="PROSITE" id="PS51736">
    <property type="entry name" value="RECOMBINASES_3"/>
    <property type="match status" value="1"/>
</dbReference>
<protein>
    <recommendedName>
        <fullName evidence="5">Recombinase family protein</fullName>
    </recommendedName>
</protein>
<accession>A0A8J3G3U7</accession>
<dbReference type="GO" id="GO:0000150">
    <property type="term" value="F:DNA strand exchange activity"/>
    <property type="evidence" value="ECO:0007669"/>
    <property type="project" value="InterPro"/>
</dbReference>
<dbReference type="GO" id="GO:0003677">
    <property type="term" value="F:DNA binding"/>
    <property type="evidence" value="ECO:0007669"/>
    <property type="project" value="InterPro"/>
</dbReference>
<sequence>MSQNKKRCAVYTRKSTEEGLDQAFNSLDAQAESCGAYILSQAGEGWTPTGQVYSDGGISGGHMERPGLQAMIADIEAGQIDIVVVYKVDRLTRSLADFAKLVDVFDRHEVSFVSITQAFNTTTSMGRLTLNVLLSFAQFEREVTAERIRDKIAASKKRGQWMGGLPPLGYDNINKQLVVNESEAETVRHVMTRYVELGSVRKLKDELDRDGYVTKLRTTKKQSQLGGKPFSRGHLYKLLSNSVYVGRIRHKDEVYKGQHTAIVDIDLWKAVQATLETNAPKRRRSINIASNSLLTGLLYDQNDQRLSPIHSKKPNGRRYRYYISASLAKGEMDDGTALRLPAKQIEKLVVNRITDLLSDTARIVDVADLKDLTPHQVSSLEAYAAELIGHLTSASSEPQRVALIDLVGRIQISQTEMTLTLRRSMLVPAAEASQTQINGCEDAVITLNYPLRMKRRGIETKLIIGGQALGEPDPDLIKLVATARYWFEGLKRGVYLTIGSIAATENVHRGDISRTLMLAFLAPSIVRDIIDGKHLIDMTVDQLRRLSPNLPLDWTAQRAFLGMED</sequence>
<evidence type="ECO:0000259" key="2">
    <source>
        <dbReference type="PROSITE" id="PS51737"/>
    </source>
</evidence>
<gene>
    <name evidence="3" type="ORF">GCM10009069_29380</name>
</gene>
<dbReference type="Pfam" id="PF07508">
    <property type="entry name" value="Recombinase"/>
    <property type="match status" value="1"/>
</dbReference>
<dbReference type="SUPFAM" id="SSF53041">
    <property type="entry name" value="Resolvase-like"/>
    <property type="match status" value="1"/>
</dbReference>
<proteinExistence type="predicted"/>
<evidence type="ECO:0000259" key="1">
    <source>
        <dbReference type="PROSITE" id="PS51736"/>
    </source>
</evidence>
<keyword evidence="4" id="KW-1185">Reference proteome</keyword>
<dbReference type="InterPro" id="IPR038109">
    <property type="entry name" value="DNA_bind_recomb_sf"/>
</dbReference>
<dbReference type="InterPro" id="IPR050639">
    <property type="entry name" value="SSR_resolvase"/>
</dbReference>
<dbReference type="Gene3D" id="3.90.1750.20">
    <property type="entry name" value="Putative Large Serine Recombinase, Chain B, Domain 2"/>
    <property type="match status" value="1"/>
</dbReference>
<dbReference type="PANTHER" id="PTHR30461:SF23">
    <property type="entry name" value="DNA RECOMBINASE-RELATED"/>
    <property type="match status" value="1"/>
</dbReference>
<organism evidence="3 4">
    <name type="scientific">Algimonas arctica</name>
    <dbReference type="NCBI Taxonomy" id="1479486"/>
    <lineage>
        <taxon>Bacteria</taxon>
        <taxon>Pseudomonadati</taxon>
        <taxon>Pseudomonadota</taxon>
        <taxon>Alphaproteobacteria</taxon>
        <taxon>Maricaulales</taxon>
        <taxon>Robiginitomaculaceae</taxon>
        <taxon>Algimonas</taxon>
    </lineage>
</organism>
<evidence type="ECO:0000313" key="4">
    <source>
        <dbReference type="Proteomes" id="UP000634004"/>
    </source>
</evidence>
<name>A0A8J3G3U7_9PROT</name>
<dbReference type="RefSeq" id="WP_189499642.1">
    <property type="nucleotide sequence ID" value="NZ_BMZH01000023.1"/>
</dbReference>
<dbReference type="AlphaFoldDB" id="A0A8J3G3U7"/>
<reference evidence="3" key="2">
    <citation type="submission" date="2020-09" db="EMBL/GenBank/DDBJ databases">
        <authorList>
            <person name="Sun Q."/>
            <person name="Kim S."/>
        </authorList>
    </citation>
    <scope>NUCLEOTIDE SEQUENCE</scope>
    <source>
        <strain evidence="3">KCTC 32513</strain>
    </source>
</reference>
<dbReference type="PANTHER" id="PTHR30461">
    <property type="entry name" value="DNA-INVERTASE FROM LAMBDOID PROPHAGE"/>
    <property type="match status" value="1"/>
</dbReference>
<evidence type="ECO:0000313" key="3">
    <source>
        <dbReference type="EMBL" id="GHB04962.1"/>
    </source>
</evidence>
<dbReference type="CDD" id="cd03768">
    <property type="entry name" value="SR_ResInv"/>
    <property type="match status" value="1"/>
</dbReference>
<comment type="caution">
    <text evidence="3">The sequence shown here is derived from an EMBL/GenBank/DDBJ whole genome shotgun (WGS) entry which is preliminary data.</text>
</comment>
<feature type="domain" description="Resolvase/invertase-type recombinase catalytic" evidence="1">
    <location>
        <begin position="7"/>
        <end position="159"/>
    </location>
</feature>
<dbReference type="PROSITE" id="PS51737">
    <property type="entry name" value="RECOMBINASE_DNA_BIND"/>
    <property type="match status" value="1"/>
</dbReference>
<dbReference type="Proteomes" id="UP000634004">
    <property type="component" value="Unassembled WGS sequence"/>
</dbReference>
<feature type="domain" description="Recombinase" evidence="2">
    <location>
        <begin position="167"/>
        <end position="281"/>
    </location>
</feature>
<dbReference type="InterPro" id="IPR011109">
    <property type="entry name" value="DNA_bind_recombinase_dom"/>
</dbReference>
<dbReference type="Gene3D" id="3.40.50.1390">
    <property type="entry name" value="Resolvase, N-terminal catalytic domain"/>
    <property type="match status" value="1"/>
</dbReference>
<dbReference type="InterPro" id="IPR036162">
    <property type="entry name" value="Resolvase-like_N_sf"/>
</dbReference>
<dbReference type="InterPro" id="IPR006119">
    <property type="entry name" value="Resolv_N"/>
</dbReference>
<dbReference type="Pfam" id="PF00239">
    <property type="entry name" value="Resolvase"/>
    <property type="match status" value="1"/>
</dbReference>
<dbReference type="EMBL" id="BMZH01000023">
    <property type="protein sequence ID" value="GHB04962.1"/>
    <property type="molecule type" value="Genomic_DNA"/>
</dbReference>
<dbReference type="SMART" id="SM00857">
    <property type="entry name" value="Resolvase"/>
    <property type="match status" value="1"/>
</dbReference>